<comment type="caution">
    <text evidence="1">The sequence shown here is derived from an EMBL/GenBank/DDBJ whole genome shotgun (WGS) entry which is preliminary data.</text>
</comment>
<dbReference type="AlphaFoldDB" id="A0AAE0T8B5"/>
<accession>A0AAE0T8B5</accession>
<keyword evidence="2" id="KW-1185">Reference proteome</keyword>
<reference evidence="1" key="3">
    <citation type="submission" date="2023-05" db="EMBL/GenBank/DDBJ databases">
        <authorList>
            <person name="Smith C.H."/>
        </authorList>
    </citation>
    <scope>NUCLEOTIDE SEQUENCE</scope>
    <source>
        <strain evidence="1">CHS0354</strain>
        <tissue evidence="1">Mantle</tissue>
    </source>
</reference>
<reference evidence="1" key="1">
    <citation type="journal article" date="2021" name="Genome Biol. Evol.">
        <title>A High-Quality Reference Genome for a Parasitic Bivalve with Doubly Uniparental Inheritance (Bivalvia: Unionida).</title>
        <authorList>
            <person name="Smith C.H."/>
        </authorList>
    </citation>
    <scope>NUCLEOTIDE SEQUENCE</scope>
    <source>
        <strain evidence="1">CHS0354</strain>
    </source>
</reference>
<feature type="non-terminal residue" evidence="1">
    <location>
        <position position="65"/>
    </location>
</feature>
<organism evidence="1 2">
    <name type="scientific">Potamilus streckersoni</name>
    <dbReference type="NCBI Taxonomy" id="2493646"/>
    <lineage>
        <taxon>Eukaryota</taxon>
        <taxon>Metazoa</taxon>
        <taxon>Spiralia</taxon>
        <taxon>Lophotrochozoa</taxon>
        <taxon>Mollusca</taxon>
        <taxon>Bivalvia</taxon>
        <taxon>Autobranchia</taxon>
        <taxon>Heteroconchia</taxon>
        <taxon>Palaeoheterodonta</taxon>
        <taxon>Unionida</taxon>
        <taxon>Unionoidea</taxon>
        <taxon>Unionidae</taxon>
        <taxon>Ambleminae</taxon>
        <taxon>Lampsilini</taxon>
        <taxon>Potamilus</taxon>
    </lineage>
</organism>
<evidence type="ECO:0000313" key="1">
    <source>
        <dbReference type="EMBL" id="KAK3605619.1"/>
    </source>
</evidence>
<sequence length="65" mass="7479">MVAKFYANVANNIAKNITNYIDGGHNSLQNYIDHIRIDDYDELLTELEKLLTCPFDYKPTASLEQ</sequence>
<gene>
    <name evidence="1" type="ORF">CHS0354_027285</name>
</gene>
<proteinExistence type="predicted"/>
<dbReference type="EMBL" id="JAEAOA010001643">
    <property type="protein sequence ID" value="KAK3605619.1"/>
    <property type="molecule type" value="Genomic_DNA"/>
</dbReference>
<reference evidence="1" key="2">
    <citation type="journal article" date="2021" name="Genome Biol. Evol.">
        <title>Developing a high-quality reference genome for a parasitic bivalve with doubly uniparental inheritance (Bivalvia: Unionida).</title>
        <authorList>
            <person name="Smith C.H."/>
        </authorList>
    </citation>
    <scope>NUCLEOTIDE SEQUENCE</scope>
    <source>
        <strain evidence="1">CHS0354</strain>
        <tissue evidence="1">Mantle</tissue>
    </source>
</reference>
<name>A0AAE0T8B5_9BIVA</name>
<dbReference type="Proteomes" id="UP001195483">
    <property type="component" value="Unassembled WGS sequence"/>
</dbReference>
<protein>
    <submittedName>
        <fullName evidence="1">Uncharacterized protein</fullName>
    </submittedName>
</protein>
<evidence type="ECO:0000313" key="2">
    <source>
        <dbReference type="Proteomes" id="UP001195483"/>
    </source>
</evidence>